<dbReference type="Proteomes" id="UP000295096">
    <property type="component" value="Unassembled WGS sequence"/>
</dbReference>
<name>A0A4R5QKB9_9PROT</name>
<evidence type="ECO:0000256" key="1">
    <source>
        <dbReference type="SAM" id="Phobius"/>
    </source>
</evidence>
<sequence>MPRLPLLFLATAAFCLVCGVGMGIAMGMAHDFHLAPVHAHLNLLGWTSLALMGLTYRAWPELAARPGPALAQYGLSAAAALAFPFGIWLSIEHQQPGLAIGAAMVWMAGALLFLARLVLLLVKGAPKPARPRMGMVAAE</sequence>
<keyword evidence="3" id="KW-1185">Reference proteome</keyword>
<evidence type="ECO:0008006" key="4">
    <source>
        <dbReference type="Google" id="ProtNLM"/>
    </source>
</evidence>
<dbReference type="SUPFAM" id="SSF81442">
    <property type="entry name" value="Cytochrome c oxidase subunit I-like"/>
    <property type="match status" value="1"/>
</dbReference>
<reference evidence="2 3" key="1">
    <citation type="journal article" date="2016" name="J. Microbiol.">
        <title>Dankookia rubra gen. nov., sp. nov., an alphaproteobacterium isolated from sediment of a shallow stream.</title>
        <authorList>
            <person name="Kim W.H."/>
            <person name="Kim D.H."/>
            <person name="Kang K."/>
            <person name="Ahn T.Y."/>
        </authorList>
    </citation>
    <scope>NUCLEOTIDE SEQUENCE [LARGE SCALE GENOMIC DNA]</scope>
    <source>
        <strain evidence="2 3">JCM30602</strain>
    </source>
</reference>
<evidence type="ECO:0000313" key="3">
    <source>
        <dbReference type="Proteomes" id="UP000295096"/>
    </source>
</evidence>
<dbReference type="RefSeq" id="WP_133287174.1">
    <property type="nucleotide sequence ID" value="NZ_SMSJ01000003.1"/>
</dbReference>
<gene>
    <name evidence="2" type="ORF">E2C06_03400</name>
</gene>
<dbReference type="AlphaFoldDB" id="A0A4R5QKB9"/>
<feature type="transmembrane region" description="Helical" evidence="1">
    <location>
        <begin position="71"/>
        <end position="91"/>
    </location>
</feature>
<proteinExistence type="predicted"/>
<keyword evidence="1" id="KW-0812">Transmembrane</keyword>
<dbReference type="InterPro" id="IPR036927">
    <property type="entry name" value="Cyt_c_oxase-like_su1_sf"/>
</dbReference>
<accession>A0A4R5QKB9</accession>
<dbReference type="Gene3D" id="1.20.210.10">
    <property type="entry name" value="Cytochrome c oxidase-like, subunit I domain"/>
    <property type="match status" value="1"/>
</dbReference>
<feature type="transmembrane region" description="Helical" evidence="1">
    <location>
        <begin position="39"/>
        <end position="59"/>
    </location>
</feature>
<comment type="caution">
    <text evidence="2">The sequence shown here is derived from an EMBL/GenBank/DDBJ whole genome shotgun (WGS) entry which is preliminary data.</text>
</comment>
<evidence type="ECO:0000313" key="2">
    <source>
        <dbReference type="EMBL" id="TDH63894.1"/>
    </source>
</evidence>
<feature type="transmembrane region" description="Helical" evidence="1">
    <location>
        <begin position="97"/>
        <end position="122"/>
    </location>
</feature>
<dbReference type="EMBL" id="SMSJ01000003">
    <property type="protein sequence ID" value="TDH63894.1"/>
    <property type="molecule type" value="Genomic_DNA"/>
</dbReference>
<organism evidence="2 3">
    <name type="scientific">Dankookia rubra</name>
    <dbReference type="NCBI Taxonomy" id="1442381"/>
    <lineage>
        <taxon>Bacteria</taxon>
        <taxon>Pseudomonadati</taxon>
        <taxon>Pseudomonadota</taxon>
        <taxon>Alphaproteobacteria</taxon>
        <taxon>Acetobacterales</taxon>
        <taxon>Roseomonadaceae</taxon>
        <taxon>Dankookia</taxon>
    </lineage>
</organism>
<dbReference type="OrthoDB" id="9808748at2"/>
<keyword evidence="1" id="KW-1133">Transmembrane helix</keyword>
<protein>
    <recommendedName>
        <fullName evidence="4">Cytochrome-c oxidase</fullName>
    </recommendedName>
</protein>
<keyword evidence="1" id="KW-0472">Membrane</keyword>